<dbReference type="PROSITE" id="PS50851">
    <property type="entry name" value="CHEW"/>
    <property type="match status" value="1"/>
</dbReference>
<dbReference type="InterPro" id="IPR002545">
    <property type="entry name" value="CheW-lke_dom"/>
</dbReference>
<dbReference type="EMBL" id="QRMZ01000005">
    <property type="protein sequence ID" value="RHK07198.1"/>
    <property type="molecule type" value="Genomic_DNA"/>
</dbReference>
<dbReference type="SUPFAM" id="SSF50341">
    <property type="entry name" value="CheW-like"/>
    <property type="match status" value="1"/>
</dbReference>
<evidence type="ECO:0000313" key="2">
    <source>
        <dbReference type="EMBL" id="RHK07198.1"/>
    </source>
</evidence>
<dbReference type="PANTHER" id="PTHR22617">
    <property type="entry name" value="CHEMOTAXIS SENSOR HISTIDINE KINASE-RELATED"/>
    <property type="match status" value="1"/>
</dbReference>
<evidence type="ECO:0000313" key="3">
    <source>
        <dbReference type="Proteomes" id="UP000286288"/>
    </source>
</evidence>
<comment type="caution">
    <text evidence="2">The sequence shown here is derived from an EMBL/GenBank/DDBJ whole genome shotgun (WGS) entry which is preliminary data.</text>
</comment>
<dbReference type="GO" id="GO:0005829">
    <property type="term" value="C:cytosol"/>
    <property type="evidence" value="ECO:0007669"/>
    <property type="project" value="TreeGrafter"/>
</dbReference>
<dbReference type="Pfam" id="PF01584">
    <property type="entry name" value="CheW"/>
    <property type="match status" value="1"/>
</dbReference>
<dbReference type="Gene3D" id="2.30.30.40">
    <property type="entry name" value="SH3 Domains"/>
    <property type="match status" value="1"/>
</dbReference>
<name>A0A415EV66_ENTCA</name>
<organism evidence="2 3">
    <name type="scientific">Enterococcus casseliflavus</name>
    <name type="common">Enterococcus flavescens</name>
    <dbReference type="NCBI Taxonomy" id="37734"/>
    <lineage>
        <taxon>Bacteria</taxon>
        <taxon>Bacillati</taxon>
        <taxon>Bacillota</taxon>
        <taxon>Bacilli</taxon>
        <taxon>Lactobacillales</taxon>
        <taxon>Enterococcaceae</taxon>
        <taxon>Enterococcus</taxon>
    </lineage>
</organism>
<dbReference type="Proteomes" id="UP000286288">
    <property type="component" value="Unassembled WGS sequence"/>
</dbReference>
<dbReference type="GO" id="GO:0006935">
    <property type="term" value="P:chemotaxis"/>
    <property type="evidence" value="ECO:0007669"/>
    <property type="project" value="InterPro"/>
</dbReference>
<gene>
    <name evidence="2" type="ORF">DW084_04810</name>
</gene>
<reference evidence="2 3" key="1">
    <citation type="submission" date="2018-08" db="EMBL/GenBank/DDBJ databases">
        <title>A genome reference for cultivated species of the human gut microbiota.</title>
        <authorList>
            <person name="Zou Y."/>
            <person name="Xue W."/>
            <person name="Luo G."/>
        </authorList>
    </citation>
    <scope>NUCLEOTIDE SEQUENCE [LARGE SCALE GENOMIC DNA]</scope>
    <source>
        <strain evidence="2 3">AF48-16</strain>
    </source>
</reference>
<dbReference type="AlphaFoldDB" id="A0A415EV66"/>
<dbReference type="GO" id="GO:0007165">
    <property type="term" value="P:signal transduction"/>
    <property type="evidence" value="ECO:0007669"/>
    <property type="project" value="InterPro"/>
</dbReference>
<evidence type="ECO:0000259" key="1">
    <source>
        <dbReference type="PROSITE" id="PS50851"/>
    </source>
</evidence>
<dbReference type="SMART" id="SM00260">
    <property type="entry name" value="CheW"/>
    <property type="match status" value="1"/>
</dbReference>
<protein>
    <submittedName>
        <fullName evidence="2">Chemotaxis protein CheW</fullName>
    </submittedName>
</protein>
<dbReference type="PANTHER" id="PTHR22617:SF23">
    <property type="entry name" value="CHEMOTAXIS PROTEIN CHEW"/>
    <property type="match status" value="1"/>
</dbReference>
<accession>A0A415EV66</accession>
<proteinExistence type="predicted"/>
<dbReference type="InterPro" id="IPR039315">
    <property type="entry name" value="CheW"/>
</dbReference>
<feature type="domain" description="CheW-like" evidence="1">
    <location>
        <begin position="1"/>
        <end position="140"/>
    </location>
</feature>
<dbReference type="InterPro" id="IPR036061">
    <property type="entry name" value="CheW-like_dom_sf"/>
</dbReference>
<dbReference type="Gene3D" id="2.40.50.180">
    <property type="entry name" value="CheA-289, Domain 4"/>
    <property type="match status" value="1"/>
</dbReference>
<sequence length="167" mass="19057">MEQYVVFKSHQQLFALRIDYVVRVIEAASFTQLPEVADFVLGIQPFEEAMVPIIDIRKKLFDEFTPETGQNVVLLCHWQEQAIGLYVEEIVGILPLVESPSNAELNTSGLKQNYIEAFLKKDDELVLALELPFLFSYEQAAEMTAELDAYQTEELAAANDHENDDRE</sequence>